<feature type="chain" id="PRO_5042881335" evidence="2">
    <location>
        <begin position="21"/>
        <end position="443"/>
    </location>
</feature>
<protein>
    <submittedName>
        <fullName evidence="4">N-lysine methyltransferase SMYD2</fullName>
    </submittedName>
</protein>
<dbReference type="SMART" id="SM00317">
    <property type="entry name" value="SET"/>
    <property type="match status" value="1"/>
</dbReference>
<keyword evidence="2" id="KW-0732">Signal</keyword>
<feature type="compositionally biased region" description="Low complexity" evidence="1">
    <location>
        <begin position="15"/>
        <end position="26"/>
    </location>
</feature>
<evidence type="ECO:0000256" key="2">
    <source>
        <dbReference type="SAM" id="SignalP"/>
    </source>
</evidence>
<feature type="signal peptide" evidence="2">
    <location>
        <begin position="1"/>
        <end position="20"/>
    </location>
</feature>
<dbReference type="Proteomes" id="UP001302126">
    <property type="component" value="Unassembled WGS sequence"/>
</dbReference>
<feature type="region of interest" description="Disordered" evidence="1">
    <location>
        <begin position="15"/>
        <end position="34"/>
    </location>
</feature>
<proteinExistence type="predicted"/>
<sequence>MISPLLLSLLLSGSPLGASSSPSSSSNPTNTTVEHYQKQKQCINNSPGPLLSHLFQRTCPLLVDDETSILTGVWAPWSIPPTCFLSKPIKRKKSPQNKTPLPPRRKLCTFTIHSHWAGGGLSILTTPQHAANLASIILDPGVPYLESLRGSPFRPAFFPPSRKPFEIRHVEGKGLGVFATVPIKRDTVLMVNTPVLLQLMDGAREWEVKDVFKLLHRAGNQLPKKEQVEMLQCAKKGTDRRNYIVNDIMETNTFDVSVDGVSHSGLYPEIARINHACKPNCFTRYSPNTLLMEVVAYKDIAPGEELSLSYAPLNILSKDRKELLKFWGFECTCALCRDAEATKVSDRQRNRIQRILEQFDNTKNLTVEKMATLTKEVEDLVLKEGMAGQIGDLYNIIGHTYLLMGEKKLAEEYGKLGVEKLRHYAGFDSERTALGLDFMKRFD</sequence>
<dbReference type="PANTHER" id="PTHR47332">
    <property type="entry name" value="SET DOMAIN-CONTAINING PROTEIN 5"/>
    <property type="match status" value="1"/>
</dbReference>
<accession>A0AAN6WU01</accession>
<evidence type="ECO:0000256" key="1">
    <source>
        <dbReference type="SAM" id="MobiDB-lite"/>
    </source>
</evidence>
<dbReference type="SUPFAM" id="SSF82199">
    <property type="entry name" value="SET domain"/>
    <property type="match status" value="1"/>
</dbReference>
<evidence type="ECO:0000313" key="5">
    <source>
        <dbReference type="Proteomes" id="UP001302126"/>
    </source>
</evidence>
<dbReference type="AlphaFoldDB" id="A0AAN6WU01"/>
<name>A0AAN6WU01_9PEZI</name>
<dbReference type="InterPro" id="IPR046341">
    <property type="entry name" value="SET_dom_sf"/>
</dbReference>
<dbReference type="PROSITE" id="PS50280">
    <property type="entry name" value="SET"/>
    <property type="match status" value="1"/>
</dbReference>
<keyword evidence="4" id="KW-0489">Methyltransferase</keyword>
<dbReference type="InterPro" id="IPR001214">
    <property type="entry name" value="SET_dom"/>
</dbReference>
<reference evidence="4" key="2">
    <citation type="submission" date="2023-05" db="EMBL/GenBank/DDBJ databases">
        <authorList>
            <consortium name="Lawrence Berkeley National Laboratory"/>
            <person name="Steindorff A."/>
            <person name="Hensen N."/>
            <person name="Bonometti L."/>
            <person name="Westerberg I."/>
            <person name="Brannstrom I.O."/>
            <person name="Guillou S."/>
            <person name="Cros-Aarteil S."/>
            <person name="Calhoun S."/>
            <person name="Haridas S."/>
            <person name="Kuo A."/>
            <person name="Mondo S."/>
            <person name="Pangilinan J."/>
            <person name="Riley R."/>
            <person name="Labutti K."/>
            <person name="Andreopoulos B."/>
            <person name="Lipzen A."/>
            <person name="Chen C."/>
            <person name="Yanf M."/>
            <person name="Daum C."/>
            <person name="Ng V."/>
            <person name="Clum A."/>
            <person name="Ohm R."/>
            <person name="Martin F."/>
            <person name="Silar P."/>
            <person name="Natvig D."/>
            <person name="Lalanne C."/>
            <person name="Gautier V."/>
            <person name="Ament-Velasquez S.L."/>
            <person name="Kruys A."/>
            <person name="Hutchinson M.I."/>
            <person name="Powell A.J."/>
            <person name="Barry K."/>
            <person name="Miller A.N."/>
            <person name="Grigoriev I.V."/>
            <person name="Debuchy R."/>
            <person name="Gladieux P."/>
            <person name="Thoren M.H."/>
            <person name="Johannesson H."/>
        </authorList>
    </citation>
    <scope>NUCLEOTIDE SEQUENCE</scope>
    <source>
        <strain evidence="4">PSN309</strain>
    </source>
</reference>
<dbReference type="EMBL" id="MU864424">
    <property type="protein sequence ID" value="KAK4186437.1"/>
    <property type="molecule type" value="Genomic_DNA"/>
</dbReference>
<keyword evidence="4" id="KW-0808">Transferase</keyword>
<comment type="caution">
    <text evidence="4">The sequence shown here is derived from an EMBL/GenBank/DDBJ whole genome shotgun (WGS) entry which is preliminary data.</text>
</comment>
<dbReference type="GO" id="GO:0032259">
    <property type="term" value="P:methylation"/>
    <property type="evidence" value="ECO:0007669"/>
    <property type="project" value="UniProtKB-KW"/>
</dbReference>
<feature type="domain" description="SET" evidence="3">
    <location>
        <begin position="163"/>
        <end position="311"/>
    </location>
</feature>
<evidence type="ECO:0000259" key="3">
    <source>
        <dbReference type="PROSITE" id="PS50280"/>
    </source>
</evidence>
<dbReference type="Pfam" id="PF00856">
    <property type="entry name" value="SET"/>
    <property type="match status" value="1"/>
</dbReference>
<reference evidence="4" key="1">
    <citation type="journal article" date="2023" name="Mol. Phylogenet. Evol.">
        <title>Genome-scale phylogeny and comparative genomics of the fungal order Sordariales.</title>
        <authorList>
            <person name="Hensen N."/>
            <person name="Bonometti L."/>
            <person name="Westerberg I."/>
            <person name="Brannstrom I.O."/>
            <person name="Guillou S."/>
            <person name="Cros-Aarteil S."/>
            <person name="Calhoun S."/>
            <person name="Haridas S."/>
            <person name="Kuo A."/>
            <person name="Mondo S."/>
            <person name="Pangilinan J."/>
            <person name="Riley R."/>
            <person name="LaButti K."/>
            <person name="Andreopoulos B."/>
            <person name="Lipzen A."/>
            <person name="Chen C."/>
            <person name="Yan M."/>
            <person name="Daum C."/>
            <person name="Ng V."/>
            <person name="Clum A."/>
            <person name="Steindorff A."/>
            <person name="Ohm R.A."/>
            <person name="Martin F."/>
            <person name="Silar P."/>
            <person name="Natvig D.O."/>
            <person name="Lalanne C."/>
            <person name="Gautier V."/>
            <person name="Ament-Velasquez S.L."/>
            <person name="Kruys A."/>
            <person name="Hutchinson M.I."/>
            <person name="Powell A.J."/>
            <person name="Barry K."/>
            <person name="Miller A.N."/>
            <person name="Grigoriev I.V."/>
            <person name="Debuchy R."/>
            <person name="Gladieux P."/>
            <person name="Hiltunen Thoren M."/>
            <person name="Johannesson H."/>
        </authorList>
    </citation>
    <scope>NUCLEOTIDE SEQUENCE</scope>
    <source>
        <strain evidence="4">PSN309</strain>
    </source>
</reference>
<dbReference type="InterPro" id="IPR053185">
    <property type="entry name" value="SET_domain_protein"/>
</dbReference>
<dbReference type="CDD" id="cd20071">
    <property type="entry name" value="SET_SMYD"/>
    <property type="match status" value="1"/>
</dbReference>
<gene>
    <name evidence="4" type="ORF">QBC35DRAFT_387256</name>
</gene>
<dbReference type="PANTHER" id="PTHR47332:SF6">
    <property type="entry name" value="SET DOMAIN-CONTAINING PROTEIN"/>
    <property type="match status" value="1"/>
</dbReference>
<keyword evidence="5" id="KW-1185">Reference proteome</keyword>
<dbReference type="GO" id="GO:0008168">
    <property type="term" value="F:methyltransferase activity"/>
    <property type="evidence" value="ECO:0007669"/>
    <property type="project" value="UniProtKB-KW"/>
</dbReference>
<dbReference type="Gene3D" id="2.170.270.10">
    <property type="entry name" value="SET domain"/>
    <property type="match status" value="1"/>
</dbReference>
<organism evidence="4 5">
    <name type="scientific">Podospora australis</name>
    <dbReference type="NCBI Taxonomy" id="1536484"/>
    <lineage>
        <taxon>Eukaryota</taxon>
        <taxon>Fungi</taxon>
        <taxon>Dikarya</taxon>
        <taxon>Ascomycota</taxon>
        <taxon>Pezizomycotina</taxon>
        <taxon>Sordariomycetes</taxon>
        <taxon>Sordariomycetidae</taxon>
        <taxon>Sordariales</taxon>
        <taxon>Podosporaceae</taxon>
        <taxon>Podospora</taxon>
    </lineage>
</organism>
<evidence type="ECO:0000313" key="4">
    <source>
        <dbReference type="EMBL" id="KAK4186437.1"/>
    </source>
</evidence>